<dbReference type="AlphaFoldDB" id="A0A5C3KLJ4"/>
<protein>
    <submittedName>
        <fullName evidence="1">Uncharacterized protein</fullName>
    </submittedName>
</protein>
<gene>
    <name evidence="1" type="ORF">FA15DRAFT_658635</name>
</gene>
<evidence type="ECO:0000313" key="1">
    <source>
        <dbReference type="EMBL" id="TFK21042.1"/>
    </source>
</evidence>
<dbReference type="Proteomes" id="UP000307440">
    <property type="component" value="Unassembled WGS sequence"/>
</dbReference>
<sequence>MYPSPTTANGTPLPVIKYTGYLGHDGSPFVTVPNLGERNTALYTGTLEDKPVLIKFAPCYNKEAHTLLANANLAPGLRVVFTEGLNSIFPPKYNAGTKPHGKAALTP</sequence>
<reference evidence="1 2" key="1">
    <citation type="journal article" date="2019" name="Nat. Ecol. Evol.">
        <title>Megaphylogeny resolves global patterns of mushroom evolution.</title>
        <authorList>
            <person name="Varga T."/>
            <person name="Krizsan K."/>
            <person name="Foldi C."/>
            <person name="Dima B."/>
            <person name="Sanchez-Garcia M."/>
            <person name="Sanchez-Ramirez S."/>
            <person name="Szollosi G.J."/>
            <person name="Szarkandi J.G."/>
            <person name="Papp V."/>
            <person name="Albert L."/>
            <person name="Andreopoulos W."/>
            <person name="Angelini C."/>
            <person name="Antonin V."/>
            <person name="Barry K.W."/>
            <person name="Bougher N.L."/>
            <person name="Buchanan P."/>
            <person name="Buyck B."/>
            <person name="Bense V."/>
            <person name="Catcheside P."/>
            <person name="Chovatia M."/>
            <person name="Cooper J."/>
            <person name="Damon W."/>
            <person name="Desjardin D."/>
            <person name="Finy P."/>
            <person name="Geml J."/>
            <person name="Haridas S."/>
            <person name="Hughes K."/>
            <person name="Justo A."/>
            <person name="Karasinski D."/>
            <person name="Kautmanova I."/>
            <person name="Kiss B."/>
            <person name="Kocsube S."/>
            <person name="Kotiranta H."/>
            <person name="LaButti K.M."/>
            <person name="Lechner B.E."/>
            <person name="Liimatainen K."/>
            <person name="Lipzen A."/>
            <person name="Lukacs Z."/>
            <person name="Mihaltcheva S."/>
            <person name="Morgado L.N."/>
            <person name="Niskanen T."/>
            <person name="Noordeloos M.E."/>
            <person name="Ohm R.A."/>
            <person name="Ortiz-Santana B."/>
            <person name="Ovrebo C."/>
            <person name="Racz N."/>
            <person name="Riley R."/>
            <person name="Savchenko A."/>
            <person name="Shiryaev A."/>
            <person name="Soop K."/>
            <person name="Spirin V."/>
            <person name="Szebenyi C."/>
            <person name="Tomsovsky M."/>
            <person name="Tulloss R.E."/>
            <person name="Uehling J."/>
            <person name="Grigoriev I.V."/>
            <person name="Vagvolgyi C."/>
            <person name="Papp T."/>
            <person name="Martin F.M."/>
            <person name="Miettinen O."/>
            <person name="Hibbett D.S."/>
            <person name="Nagy L.G."/>
        </authorList>
    </citation>
    <scope>NUCLEOTIDE SEQUENCE [LARGE SCALE GENOMIC DNA]</scope>
    <source>
        <strain evidence="1 2">CBS 121175</strain>
    </source>
</reference>
<dbReference type="OrthoDB" id="3250441at2759"/>
<keyword evidence="2" id="KW-1185">Reference proteome</keyword>
<organism evidence="1 2">
    <name type="scientific">Coprinopsis marcescibilis</name>
    <name type="common">Agaric fungus</name>
    <name type="synonym">Psathyrella marcescibilis</name>
    <dbReference type="NCBI Taxonomy" id="230819"/>
    <lineage>
        <taxon>Eukaryota</taxon>
        <taxon>Fungi</taxon>
        <taxon>Dikarya</taxon>
        <taxon>Basidiomycota</taxon>
        <taxon>Agaricomycotina</taxon>
        <taxon>Agaricomycetes</taxon>
        <taxon>Agaricomycetidae</taxon>
        <taxon>Agaricales</taxon>
        <taxon>Agaricineae</taxon>
        <taxon>Psathyrellaceae</taxon>
        <taxon>Coprinopsis</taxon>
    </lineage>
</organism>
<dbReference type="EMBL" id="ML210280">
    <property type="protein sequence ID" value="TFK21042.1"/>
    <property type="molecule type" value="Genomic_DNA"/>
</dbReference>
<name>A0A5C3KLJ4_COPMA</name>
<accession>A0A5C3KLJ4</accession>
<proteinExistence type="predicted"/>
<evidence type="ECO:0000313" key="2">
    <source>
        <dbReference type="Proteomes" id="UP000307440"/>
    </source>
</evidence>